<gene>
    <name evidence="2" type="ORF">Q4481_08430</name>
</gene>
<dbReference type="Proteomes" id="UP001174932">
    <property type="component" value="Unassembled WGS sequence"/>
</dbReference>
<feature type="domain" description="Arc-like DNA binding" evidence="1">
    <location>
        <begin position="10"/>
        <end position="47"/>
    </location>
</feature>
<name>A0ABT8YK01_9HYPH</name>
<reference evidence="2" key="2">
    <citation type="submission" date="2023-07" db="EMBL/GenBank/DDBJ databases">
        <authorList>
            <person name="Shen H."/>
        </authorList>
    </citation>
    <scope>NUCLEOTIDE SEQUENCE</scope>
    <source>
        <strain evidence="2">TNR-22</strain>
    </source>
</reference>
<comment type="caution">
    <text evidence="2">The sequence shown here is derived from an EMBL/GenBank/DDBJ whole genome shotgun (WGS) entry which is preliminary data.</text>
</comment>
<dbReference type="EMBL" id="JAUOZU010000006">
    <property type="protein sequence ID" value="MDO6963980.1"/>
    <property type="molecule type" value="Genomic_DNA"/>
</dbReference>
<dbReference type="GO" id="GO:0003677">
    <property type="term" value="F:DNA binding"/>
    <property type="evidence" value="ECO:0007669"/>
    <property type="project" value="UniProtKB-KW"/>
</dbReference>
<keyword evidence="3" id="KW-1185">Reference proteome</keyword>
<dbReference type="Pfam" id="PF03869">
    <property type="entry name" value="Arc"/>
    <property type="match status" value="1"/>
</dbReference>
<dbReference type="InterPro" id="IPR010985">
    <property type="entry name" value="Ribbon_hlx_hlx"/>
</dbReference>
<dbReference type="InterPro" id="IPR005569">
    <property type="entry name" value="Arc_DNA-bd_dom"/>
</dbReference>
<organism evidence="2 3">
    <name type="scientific">Rhizobium alvei</name>
    <dbReference type="NCBI Taxonomy" id="1132659"/>
    <lineage>
        <taxon>Bacteria</taxon>
        <taxon>Pseudomonadati</taxon>
        <taxon>Pseudomonadota</taxon>
        <taxon>Alphaproteobacteria</taxon>
        <taxon>Hyphomicrobiales</taxon>
        <taxon>Rhizobiaceae</taxon>
        <taxon>Rhizobium/Agrobacterium group</taxon>
        <taxon>Rhizobium</taxon>
    </lineage>
</organism>
<keyword evidence="2" id="KW-0238">DNA-binding</keyword>
<reference evidence="2" key="1">
    <citation type="journal article" date="2015" name="Int. J. Syst. Evol. Microbiol.">
        <title>Rhizobium alvei sp. nov., isolated from a freshwater river.</title>
        <authorList>
            <person name="Sheu S.Y."/>
            <person name="Huang H.W."/>
            <person name="Young C.C."/>
            <person name="Chen W.M."/>
        </authorList>
    </citation>
    <scope>NUCLEOTIDE SEQUENCE</scope>
    <source>
        <strain evidence="2">TNR-22</strain>
    </source>
</reference>
<dbReference type="RefSeq" id="WP_304375894.1">
    <property type="nucleotide sequence ID" value="NZ_JAUOZU010000006.1"/>
</dbReference>
<dbReference type="Gene3D" id="1.10.1220.10">
    <property type="entry name" value="Met repressor-like"/>
    <property type="match status" value="1"/>
</dbReference>
<accession>A0ABT8YK01</accession>
<dbReference type="SUPFAM" id="SSF47598">
    <property type="entry name" value="Ribbon-helix-helix"/>
    <property type="match status" value="1"/>
</dbReference>
<dbReference type="InterPro" id="IPR013321">
    <property type="entry name" value="Arc_rbn_hlx_hlx"/>
</dbReference>
<evidence type="ECO:0000259" key="1">
    <source>
        <dbReference type="Pfam" id="PF03869"/>
    </source>
</evidence>
<protein>
    <submittedName>
        <fullName evidence="2">Arc family DNA-binding protein</fullName>
    </submittedName>
</protein>
<evidence type="ECO:0000313" key="2">
    <source>
        <dbReference type="EMBL" id="MDO6963980.1"/>
    </source>
</evidence>
<proteinExistence type="predicted"/>
<evidence type="ECO:0000313" key="3">
    <source>
        <dbReference type="Proteomes" id="UP001174932"/>
    </source>
</evidence>
<sequence length="88" mass="10083">MVDENEIRLTLRLPASLRDKLSEKAGSNGRSLNAEILTRIERTLAEEDQYDSSVYDMIGDLNEQVEKLASKLDVLWAVYQGRDPYNHD</sequence>